<dbReference type="STRING" id="1265846.PROCOU_17094"/>
<evidence type="ECO:0000313" key="1">
    <source>
        <dbReference type="EMBL" id="TDR52922.1"/>
    </source>
</evidence>
<reference evidence="1 2" key="1">
    <citation type="submission" date="2019-03" db="EMBL/GenBank/DDBJ databases">
        <title>Genomic Encyclopedia of Type Strains, Phase III (KMG-III): the genomes of soil and plant-associated and newly described type strains.</title>
        <authorList>
            <person name="Whitman W."/>
        </authorList>
    </citation>
    <scope>NUCLEOTIDE SEQUENCE [LARGE SCALE GENOMIC DNA]</scope>
    <source>
        <strain evidence="1 2">CECT 7972</strain>
    </source>
</reference>
<comment type="caution">
    <text evidence="1">The sequence shown here is derived from an EMBL/GenBank/DDBJ whole genome shotgun (WGS) entry which is preliminary data.</text>
</comment>
<gene>
    <name evidence="1" type="ORF">DFP96_106129</name>
</gene>
<keyword evidence="2" id="KW-1185">Reference proteome</keyword>
<sequence>MKKLIAAGLILVALIFVGIACYSYAEKENKGDQMMQDFHRAFYDDRWVKQFPIERLYRGE</sequence>
<dbReference type="AlphaFoldDB" id="A0A4R6ZKZ5"/>
<dbReference type="RefSeq" id="WP_036074044.1">
    <property type="nucleotide sequence ID" value="NZ_JAARQJ010000009.1"/>
</dbReference>
<protein>
    <submittedName>
        <fullName evidence="1">Uncharacterized protein</fullName>
    </submittedName>
</protein>
<name>A0A4R6ZKZ5_9LIST</name>
<dbReference type="PROSITE" id="PS51257">
    <property type="entry name" value="PROKAR_LIPOPROTEIN"/>
    <property type="match status" value="1"/>
</dbReference>
<dbReference type="EMBL" id="SNZK01000006">
    <property type="protein sequence ID" value="TDR52922.1"/>
    <property type="molecule type" value="Genomic_DNA"/>
</dbReference>
<proteinExistence type="predicted"/>
<dbReference type="Proteomes" id="UP000295558">
    <property type="component" value="Unassembled WGS sequence"/>
</dbReference>
<accession>A0A4R6ZKZ5</accession>
<dbReference type="OrthoDB" id="9969364at2"/>
<evidence type="ECO:0000313" key="2">
    <source>
        <dbReference type="Proteomes" id="UP000295558"/>
    </source>
</evidence>
<organism evidence="1 2">
    <name type="scientific">Listeria rocourtiae</name>
    <dbReference type="NCBI Taxonomy" id="647910"/>
    <lineage>
        <taxon>Bacteria</taxon>
        <taxon>Bacillati</taxon>
        <taxon>Bacillota</taxon>
        <taxon>Bacilli</taxon>
        <taxon>Bacillales</taxon>
        <taxon>Listeriaceae</taxon>
        <taxon>Listeria</taxon>
    </lineage>
</organism>